<dbReference type="InterPro" id="IPR013762">
    <property type="entry name" value="Integrase-like_cat_sf"/>
</dbReference>
<evidence type="ECO:0000313" key="2">
    <source>
        <dbReference type="EMBL" id="KAA6370869.1"/>
    </source>
</evidence>
<reference evidence="2 3" key="1">
    <citation type="submission" date="2019-03" db="EMBL/GenBank/DDBJ databases">
        <title>Single cell metagenomics reveals metabolic interactions within the superorganism composed of flagellate Streblomastix strix and complex community of Bacteroidetes bacteria on its surface.</title>
        <authorList>
            <person name="Treitli S.C."/>
            <person name="Kolisko M."/>
            <person name="Husnik F."/>
            <person name="Keeling P."/>
            <person name="Hampl V."/>
        </authorList>
    </citation>
    <scope>NUCLEOTIDE SEQUENCE [LARGE SCALE GENOMIC DNA]</scope>
    <source>
        <strain evidence="2">ST1C</strain>
    </source>
</reference>
<protein>
    <recommendedName>
        <fullName evidence="4">Tyr recombinase domain-containing protein</fullName>
    </recommendedName>
</protein>
<gene>
    <name evidence="2" type="ORF">EZS28_033604</name>
</gene>
<evidence type="ECO:0000256" key="1">
    <source>
        <dbReference type="ARBA" id="ARBA00023172"/>
    </source>
</evidence>
<dbReference type="GO" id="GO:0015074">
    <property type="term" value="P:DNA integration"/>
    <property type="evidence" value="ECO:0007669"/>
    <property type="project" value="InterPro"/>
</dbReference>
<keyword evidence="1" id="KW-0233">DNA recombination</keyword>
<organism evidence="2 3">
    <name type="scientific">Streblomastix strix</name>
    <dbReference type="NCBI Taxonomy" id="222440"/>
    <lineage>
        <taxon>Eukaryota</taxon>
        <taxon>Metamonada</taxon>
        <taxon>Preaxostyla</taxon>
        <taxon>Oxymonadida</taxon>
        <taxon>Streblomastigidae</taxon>
        <taxon>Streblomastix</taxon>
    </lineage>
</organism>
<evidence type="ECO:0008006" key="4">
    <source>
        <dbReference type="Google" id="ProtNLM"/>
    </source>
</evidence>
<dbReference type="SUPFAM" id="SSF56349">
    <property type="entry name" value="DNA breaking-rejoining enzymes"/>
    <property type="match status" value="1"/>
</dbReference>
<proteinExistence type="predicted"/>
<dbReference type="GO" id="GO:0003677">
    <property type="term" value="F:DNA binding"/>
    <property type="evidence" value="ECO:0007669"/>
    <property type="project" value="InterPro"/>
</dbReference>
<dbReference type="OrthoDB" id="197206at2759"/>
<evidence type="ECO:0000313" key="3">
    <source>
        <dbReference type="Proteomes" id="UP000324800"/>
    </source>
</evidence>
<dbReference type="GO" id="GO:0006310">
    <property type="term" value="P:DNA recombination"/>
    <property type="evidence" value="ECO:0007669"/>
    <property type="project" value="UniProtKB-KW"/>
</dbReference>
<dbReference type="InterPro" id="IPR011010">
    <property type="entry name" value="DNA_brk_join_enz"/>
</dbReference>
<dbReference type="Proteomes" id="UP000324800">
    <property type="component" value="Unassembled WGS sequence"/>
</dbReference>
<comment type="caution">
    <text evidence="2">The sequence shown here is derived from an EMBL/GenBank/DDBJ whole genome shotgun (WGS) entry which is preliminary data.</text>
</comment>
<name>A0A5J4UK42_9EUKA</name>
<dbReference type="Gene3D" id="1.10.443.10">
    <property type="entry name" value="Intergrase catalytic core"/>
    <property type="match status" value="1"/>
</dbReference>
<dbReference type="EMBL" id="SNRW01014981">
    <property type="protein sequence ID" value="KAA6370869.1"/>
    <property type="molecule type" value="Genomic_DNA"/>
</dbReference>
<sequence>MIVKPKYEDILNVEILFDYWRGKGQNRNLASIELQSEHTSLLMTICSLRPAKTERISLRSQVTCEKTDKVDLRLHPKTKSRYHLHKLPKTRDRTVFPRATFFDWLKRINNKLGRLIRDNKYGALYWNESITIPAKRGQISLRLNELLDLIGTKGKQIYSFRHSTVTQFVAIGLDETLLNTYTGHARNSKLTNGYYVFAKRLKVNEIATKLSDTRGQVESNPFSSTKQR</sequence>
<accession>A0A5J4UK42</accession>
<dbReference type="AlphaFoldDB" id="A0A5J4UK42"/>